<comment type="similarity">
    <text evidence="8">In the N-terminal section; belongs to the long-chain O-acyltransferase family.</text>
</comment>
<evidence type="ECO:0000256" key="9">
    <source>
        <dbReference type="ARBA" id="ARBA00047604"/>
    </source>
</evidence>
<dbReference type="GO" id="GO:0019432">
    <property type="term" value="P:triglyceride biosynthetic process"/>
    <property type="evidence" value="ECO:0007669"/>
    <property type="project" value="UniProtKB-UniPathway"/>
</dbReference>
<dbReference type="GO" id="GO:0005886">
    <property type="term" value="C:plasma membrane"/>
    <property type="evidence" value="ECO:0007669"/>
    <property type="project" value="UniProtKB-SubCell"/>
</dbReference>
<evidence type="ECO:0000256" key="10">
    <source>
        <dbReference type="ARBA" id="ARBA00048109"/>
    </source>
</evidence>
<dbReference type="InterPro" id="IPR045034">
    <property type="entry name" value="O-acyltransferase_WSD1-like"/>
</dbReference>
<comment type="catalytic activity">
    <reaction evidence="10">
        <text>an acyl-CoA + a 1,2-diacyl-sn-glycerol = a triacyl-sn-glycerol + CoA</text>
        <dbReference type="Rhea" id="RHEA:10868"/>
        <dbReference type="ChEBI" id="CHEBI:17815"/>
        <dbReference type="ChEBI" id="CHEBI:57287"/>
        <dbReference type="ChEBI" id="CHEBI:58342"/>
        <dbReference type="ChEBI" id="CHEBI:64615"/>
        <dbReference type="EC" id="2.3.1.20"/>
    </reaction>
</comment>
<keyword evidence="5" id="KW-0808">Transferase</keyword>
<keyword evidence="14" id="KW-1185">Reference proteome</keyword>
<evidence type="ECO:0000256" key="7">
    <source>
        <dbReference type="ARBA" id="ARBA00023315"/>
    </source>
</evidence>
<protein>
    <submittedName>
        <fullName evidence="13">Uncharacterized protein</fullName>
    </submittedName>
</protein>
<sequence length="431" mass="47672">MNHERIVMELEEEISEPVSPTGQYISSSVLSFYILAVLESEIPIHSLPAMSLLKDIFLPINPRFSSVMVEDKRGAKKWKPVEVKLEDHIRTPIFPAGRSPESYDEYLKDYLSKIAVDQLPQSRPLWEVHLIKYPTSDAAGSIIFKLHHALGDGFSLMGALLSCLQRADNPSLPLTFPSHDPTPIRSGVDGVEFRPIAIATMTFSLDDIRQIKANLKVTINDVITGIIFFGIRLYMHAASNELSKNTESTAMVLLNTRSLGGYKSISEMAKSNAKMPWGNHFAFLHVSIPNLTKVESSNPLNFVLETHRIIKSKRNSAAVHLTGWLLEALRKLRGPEATARYIHSTLSNSSMAITNLIGPVERMALANHPIAGLYFNVAGSPQSVSVTMVSYVGKLRVSVGVEKGFIDPQKFTSCIENAFEIMLKAAVQSTS</sequence>
<organism evidence="13 14">
    <name type="scientific">Nyssa sinensis</name>
    <dbReference type="NCBI Taxonomy" id="561372"/>
    <lineage>
        <taxon>Eukaryota</taxon>
        <taxon>Viridiplantae</taxon>
        <taxon>Streptophyta</taxon>
        <taxon>Embryophyta</taxon>
        <taxon>Tracheophyta</taxon>
        <taxon>Spermatophyta</taxon>
        <taxon>Magnoliopsida</taxon>
        <taxon>eudicotyledons</taxon>
        <taxon>Gunneridae</taxon>
        <taxon>Pentapetalae</taxon>
        <taxon>asterids</taxon>
        <taxon>Cornales</taxon>
        <taxon>Nyssaceae</taxon>
        <taxon>Nyssa</taxon>
    </lineage>
</organism>
<dbReference type="PANTHER" id="PTHR31650:SF51">
    <property type="entry name" value="O-ACYLTRANSFERASE WSD1-LIKE ISOFORM X1"/>
    <property type="match status" value="1"/>
</dbReference>
<evidence type="ECO:0000256" key="4">
    <source>
        <dbReference type="ARBA" id="ARBA00005189"/>
    </source>
</evidence>
<evidence type="ECO:0000313" key="14">
    <source>
        <dbReference type="Proteomes" id="UP000325577"/>
    </source>
</evidence>
<name>A0A5J5A8Y8_9ASTE</name>
<evidence type="ECO:0000256" key="2">
    <source>
        <dbReference type="ARBA" id="ARBA00004586"/>
    </source>
</evidence>
<evidence type="ECO:0000256" key="3">
    <source>
        <dbReference type="ARBA" id="ARBA00004771"/>
    </source>
</evidence>
<comment type="pathway">
    <text evidence="4">Lipid metabolism.</text>
</comment>
<dbReference type="GO" id="GO:0004144">
    <property type="term" value="F:diacylglycerol O-acyltransferase activity"/>
    <property type="evidence" value="ECO:0007669"/>
    <property type="project" value="UniProtKB-EC"/>
</dbReference>
<comment type="subcellular location">
    <subcellularLocation>
        <location evidence="1">Cell membrane</location>
        <topology evidence="1">Single-pass membrane protein</topology>
    </subcellularLocation>
    <subcellularLocation>
        <location evidence="2">Endoplasmic reticulum membrane</location>
    </subcellularLocation>
</comment>
<evidence type="ECO:0000256" key="8">
    <source>
        <dbReference type="ARBA" id="ARBA00024360"/>
    </source>
</evidence>
<reference evidence="13 14" key="1">
    <citation type="submission" date="2019-09" db="EMBL/GenBank/DDBJ databases">
        <title>A chromosome-level genome assembly of the Chinese tupelo Nyssa sinensis.</title>
        <authorList>
            <person name="Yang X."/>
            <person name="Kang M."/>
            <person name="Yang Y."/>
            <person name="Xiong H."/>
            <person name="Wang M."/>
            <person name="Zhang Z."/>
            <person name="Wang Z."/>
            <person name="Wu H."/>
            <person name="Ma T."/>
            <person name="Liu J."/>
            <person name="Xi Z."/>
        </authorList>
    </citation>
    <scope>NUCLEOTIDE SEQUENCE [LARGE SCALE GENOMIC DNA]</scope>
    <source>
        <strain evidence="13">J267</strain>
        <tissue evidence="13">Leaf</tissue>
    </source>
</reference>
<feature type="domain" description="O-acyltransferase WSD1 C-terminal" evidence="12">
    <location>
        <begin position="277"/>
        <end position="422"/>
    </location>
</feature>
<dbReference type="Pfam" id="PF03007">
    <property type="entry name" value="WS_DGAT_cat"/>
    <property type="match status" value="1"/>
</dbReference>
<evidence type="ECO:0000313" key="13">
    <source>
        <dbReference type="EMBL" id="KAA8526362.1"/>
    </source>
</evidence>
<dbReference type="UniPathway" id="UPA00282"/>
<evidence type="ECO:0000259" key="11">
    <source>
        <dbReference type="Pfam" id="PF03007"/>
    </source>
</evidence>
<evidence type="ECO:0000256" key="5">
    <source>
        <dbReference type="ARBA" id="ARBA00022679"/>
    </source>
</evidence>
<evidence type="ECO:0000256" key="1">
    <source>
        <dbReference type="ARBA" id="ARBA00004162"/>
    </source>
</evidence>
<dbReference type="PANTHER" id="PTHR31650">
    <property type="entry name" value="O-ACYLTRANSFERASE (WSD1-LIKE) FAMILY PROTEIN"/>
    <property type="match status" value="1"/>
</dbReference>
<dbReference type="InterPro" id="IPR004255">
    <property type="entry name" value="O-acyltransferase_WSD1_N"/>
</dbReference>
<evidence type="ECO:0000259" key="12">
    <source>
        <dbReference type="Pfam" id="PF06974"/>
    </source>
</evidence>
<dbReference type="EMBL" id="CM018046">
    <property type="protein sequence ID" value="KAA8526362.1"/>
    <property type="molecule type" value="Genomic_DNA"/>
</dbReference>
<evidence type="ECO:0000256" key="6">
    <source>
        <dbReference type="ARBA" id="ARBA00022824"/>
    </source>
</evidence>
<keyword evidence="7" id="KW-0012">Acyltransferase</keyword>
<dbReference type="Pfam" id="PF06974">
    <property type="entry name" value="WS_DGAT_C"/>
    <property type="match status" value="1"/>
</dbReference>
<comment type="pathway">
    <text evidence="3">Glycerolipid metabolism; triacylglycerol biosynthesis.</text>
</comment>
<dbReference type="InterPro" id="IPR009721">
    <property type="entry name" value="O-acyltransferase_WSD1_C"/>
</dbReference>
<dbReference type="OrthoDB" id="619536at2759"/>
<comment type="catalytic activity">
    <reaction evidence="9">
        <text>a long chain fatty alcohol + a fatty acyl-CoA = a long-chain alcohol wax ester + CoA</text>
        <dbReference type="Rhea" id="RHEA:38443"/>
        <dbReference type="ChEBI" id="CHEBI:17135"/>
        <dbReference type="ChEBI" id="CHEBI:57287"/>
        <dbReference type="ChEBI" id="CHEBI:77636"/>
        <dbReference type="ChEBI" id="CHEBI:235323"/>
        <dbReference type="EC" id="2.3.1.75"/>
    </reaction>
</comment>
<dbReference type="GO" id="GO:0047196">
    <property type="term" value="F:long-chain-alcohol O-fatty-acyltransferase activity"/>
    <property type="evidence" value="ECO:0007669"/>
    <property type="project" value="UniProtKB-EC"/>
</dbReference>
<gene>
    <name evidence="13" type="ORF">F0562_008435</name>
</gene>
<keyword evidence="6" id="KW-0256">Endoplasmic reticulum</keyword>
<dbReference type="Proteomes" id="UP000325577">
    <property type="component" value="Linkage Group LG3"/>
</dbReference>
<dbReference type="GO" id="GO:0005789">
    <property type="term" value="C:endoplasmic reticulum membrane"/>
    <property type="evidence" value="ECO:0007669"/>
    <property type="project" value="UniProtKB-SubCell"/>
</dbReference>
<feature type="domain" description="O-acyltransferase WSD1-like N-terminal" evidence="11">
    <location>
        <begin position="73"/>
        <end position="177"/>
    </location>
</feature>
<dbReference type="AlphaFoldDB" id="A0A5J5A8Y8"/>
<proteinExistence type="inferred from homology"/>
<accession>A0A5J5A8Y8</accession>